<dbReference type="RefSeq" id="WP_213349827.1">
    <property type="nucleotide sequence ID" value="NZ_JAEDAM010000086.1"/>
</dbReference>
<dbReference type="SUPFAM" id="SSF55811">
    <property type="entry name" value="Nudix"/>
    <property type="match status" value="1"/>
</dbReference>
<comment type="caution">
    <text evidence="2">The sequence shown here is derived from an EMBL/GenBank/DDBJ whole genome shotgun (WGS) entry which is preliminary data.</text>
</comment>
<reference evidence="2 3" key="1">
    <citation type="journal article" date="2021" name="Nat. Commun.">
        <title>Reductive evolution and unique predatory mode in the CPR bacterium Vampirococcus lugosii.</title>
        <authorList>
            <person name="Moreira D."/>
            <person name="Zivanovic Y."/>
            <person name="Lopez-Archilla A.I."/>
            <person name="Iniesto M."/>
            <person name="Lopez-Garcia P."/>
        </authorList>
    </citation>
    <scope>NUCLEOTIDE SEQUENCE [LARGE SCALE GENOMIC DNA]</scope>
    <source>
        <strain evidence="2">Chiprana</strain>
    </source>
</reference>
<dbReference type="Proteomes" id="UP000680365">
    <property type="component" value="Unassembled WGS sequence"/>
</dbReference>
<feature type="domain" description="Nudix hydrolase" evidence="1">
    <location>
        <begin position="46"/>
        <end position="190"/>
    </location>
</feature>
<dbReference type="Pfam" id="PF00293">
    <property type="entry name" value="NUDIX"/>
    <property type="match status" value="1"/>
</dbReference>
<sequence length="190" mass="22325">MFDLNSHVKTLLNEYLKKFPNEIDRYELLQNQLQKNDDLSTRKNFEGHMTASAYILSSDKKQIAIIHNINLNKWLAPGGHWETGDNEMYNNAKREAIEETGIKDITLFDWHTENNLIPIDIDTHYIPENPKKEEAEHYHHDFRYVFVLNNLTTDIKIQLEEVKGFKWINIGENLENFSGNNVIQKIGEII</sequence>
<evidence type="ECO:0000259" key="1">
    <source>
        <dbReference type="PROSITE" id="PS51462"/>
    </source>
</evidence>
<evidence type="ECO:0000313" key="2">
    <source>
        <dbReference type="EMBL" id="MBS8122398.1"/>
    </source>
</evidence>
<dbReference type="InterPro" id="IPR000086">
    <property type="entry name" value="NUDIX_hydrolase_dom"/>
</dbReference>
<dbReference type="EMBL" id="JAEDAM010000086">
    <property type="protein sequence ID" value="MBS8122398.1"/>
    <property type="molecule type" value="Genomic_DNA"/>
</dbReference>
<keyword evidence="3" id="KW-1185">Reference proteome</keyword>
<keyword evidence="2" id="KW-0378">Hydrolase</keyword>
<dbReference type="CDD" id="cd03674">
    <property type="entry name" value="NUDIX_Hydrolase"/>
    <property type="match status" value="1"/>
</dbReference>
<proteinExistence type="predicted"/>
<organism evidence="2 3">
    <name type="scientific">Candidatus Vampirococcus lugosii</name>
    <dbReference type="NCBI Taxonomy" id="2789015"/>
    <lineage>
        <taxon>Bacteria</taxon>
        <taxon>Candidatus Absconditibacteriota</taxon>
        <taxon>Vampirococcus</taxon>
    </lineage>
</organism>
<dbReference type="InterPro" id="IPR015797">
    <property type="entry name" value="NUDIX_hydrolase-like_dom_sf"/>
</dbReference>
<accession>A0ABS5QMH9</accession>
<gene>
    <name evidence="2" type="ORF">VAMP_405n12</name>
</gene>
<protein>
    <submittedName>
        <fullName evidence="2">NUDIX hydrolase</fullName>
    </submittedName>
</protein>
<dbReference type="PROSITE" id="PS51462">
    <property type="entry name" value="NUDIX"/>
    <property type="match status" value="1"/>
</dbReference>
<dbReference type="Gene3D" id="3.90.79.10">
    <property type="entry name" value="Nucleoside Triphosphate Pyrophosphohydrolase"/>
    <property type="match status" value="1"/>
</dbReference>
<dbReference type="GO" id="GO:0016787">
    <property type="term" value="F:hydrolase activity"/>
    <property type="evidence" value="ECO:0007669"/>
    <property type="project" value="UniProtKB-KW"/>
</dbReference>
<name>A0ABS5QMH9_9BACT</name>
<evidence type="ECO:0000313" key="3">
    <source>
        <dbReference type="Proteomes" id="UP000680365"/>
    </source>
</evidence>